<evidence type="ECO:0000256" key="1">
    <source>
        <dbReference type="SAM" id="Phobius"/>
    </source>
</evidence>
<evidence type="ECO:0000313" key="2">
    <source>
        <dbReference type="EMBL" id="MPN38671.1"/>
    </source>
</evidence>
<keyword evidence="1" id="KW-0472">Membrane</keyword>
<sequence length="155" mass="17847">MRALTGVSILSSNFEIRERLKQYKEFQQEMCDECGYEGTFGVTKPRVSALFRVPISAALLYGSGVLWQYVLGENPIAWFFLFPPIVAFYIYFLNRKDVVCPNCGAKRRRSETFVVAYDANKYDRIEYGAEAQSNTARILSYMEDFDKTGKRDKLA</sequence>
<keyword evidence="1" id="KW-0812">Transmembrane</keyword>
<reference evidence="2" key="1">
    <citation type="submission" date="2019-08" db="EMBL/GenBank/DDBJ databases">
        <authorList>
            <person name="Kucharzyk K."/>
            <person name="Murdoch R.W."/>
            <person name="Higgins S."/>
            <person name="Loffler F."/>
        </authorList>
    </citation>
    <scope>NUCLEOTIDE SEQUENCE</scope>
</reference>
<protein>
    <submittedName>
        <fullName evidence="2">Uncharacterized protein</fullName>
    </submittedName>
</protein>
<dbReference type="EMBL" id="VSSQ01094047">
    <property type="protein sequence ID" value="MPN38671.1"/>
    <property type="molecule type" value="Genomic_DNA"/>
</dbReference>
<keyword evidence="1" id="KW-1133">Transmembrane helix</keyword>
<feature type="transmembrane region" description="Helical" evidence="1">
    <location>
        <begin position="76"/>
        <end position="93"/>
    </location>
</feature>
<proteinExistence type="predicted"/>
<organism evidence="2">
    <name type="scientific">bioreactor metagenome</name>
    <dbReference type="NCBI Taxonomy" id="1076179"/>
    <lineage>
        <taxon>unclassified sequences</taxon>
        <taxon>metagenomes</taxon>
        <taxon>ecological metagenomes</taxon>
    </lineage>
</organism>
<comment type="caution">
    <text evidence="2">The sequence shown here is derived from an EMBL/GenBank/DDBJ whole genome shotgun (WGS) entry which is preliminary data.</text>
</comment>
<dbReference type="AlphaFoldDB" id="A0A645HI16"/>
<feature type="transmembrane region" description="Helical" evidence="1">
    <location>
        <begin position="49"/>
        <end position="70"/>
    </location>
</feature>
<name>A0A645HI16_9ZZZZ</name>
<gene>
    <name evidence="2" type="ORF">SDC9_186196</name>
</gene>
<accession>A0A645HI16</accession>